<keyword evidence="6" id="KW-0732">Signal</keyword>
<dbReference type="GO" id="GO:0015031">
    <property type="term" value="P:protein transport"/>
    <property type="evidence" value="ECO:0007669"/>
    <property type="project" value="UniProtKB-KW"/>
</dbReference>
<keyword evidence="11 13" id="KW-0998">Cell outer membrane</keyword>
<evidence type="ECO:0000256" key="6">
    <source>
        <dbReference type="ARBA" id="ARBA00022729"/>
    </source>
</evidence>
<comment type="subunit">
    <text evidence="3 13">Monomer.</text>
</comment>
<keyword evidence="8 13" id="KW-0472">Membrane</keyword>
<comment type="caution">
    <text evidence="14">The sequence shown here is derived from an EMBL/GenBank/DDBJ whole genome shotgun (WGS) entry which is preliminary data.</text>
</comment>
<dbReference type="PATRIC" id="fig|1393736.3.peg.2224"/>
<organism evidence="14 15">
    <name type="scientific">Photorhabdus aegyptia</name>
    <dbReference type="NCBI Taxonomy" id="2805098"/>
    <lineage>
        <taxon>Bacteria</taxon>
        <taxon>Pseudomonadati</taxon>
        <taxon>Pseudomonadota</taxon>
        <taxon>Gammaproteobacteria</taxon>
        <taxon>Enterobacterales</taxon>
        <taxon>Morganellaceae</taxon>
        <taxon>Photorhabdus</taxon>
    </lineage>
</organism>
<dbReference type="Proteomes" id="UP000023464">
    <property type="component" value="Unassembled WGS sequence"/>
</dbReference>
<evidence type="ECO:0000256" key="2">
    <source>
        <dbReference type="ARBA" id="ARBA00009696"/>
    </source>
</evidence>
<evidence type="ECO:0000256" key="4">
    <source>
        <dbReference type="ARBA" id="ARBA00016202"/>
    </source>
</evidence>
<evidence type="ECO:0000256" key="9">
    <source>
        <dbReference type="ARBA" id="ARBA00023139"/>
    </source>
</evidence>
<dbReference type="AlphaFoldDB" id="A0A022PIE4"/>
<dbReference type="HAMAP" id="MF_00233">
    <property type="entry name" value="LolB"/>
    <property type="match status" value="1"/>
</dbReference>
<name>A0A022PIE4_9GAMM</name>
<evidence type="ECO:0000256" key="3">
    <source>
        <dbReference type="ARBA" id="ARBA00011245"/>
    </source>
</evidence>
<dbReference type="NCBIfam" id="TIGR00548">
    <property type="entry name" value="lolB"/>
    <property type="match status" value="1"/>
</dbReference>
<keyword evidence="5 13" id="KW-0813">Transport</keyword>
<evidence type="ECO:0000256" key="7">
    <source>
        <dbReference type="ARBA" id="ARBA00022927"/>
    </source>
</evidence>
<dbReference type="Pfam" id="PF03550">
    <property type="entry name" value="LolB"/>
    <property type="match status" value="1"/>
</dbReference>
<dbReference type="SUPFAM" id="SSF89392">
    <property type="entry name" value="Prokaryotic lipoproteins and lipoprotein localization factors"/>
    <property type="match status" value="1"/>
</dbReference>
<keyword evidence="15" id="KW-1185">Reference proteome</keyword>
<evidence type="ECO:0000256" key="5">
    <source>
        <dbReference type="ARBA" id="ARBA00022448"/>
    </source>
</evidence>
<gene>
    <name evidence="13" type="primary">lolB</name>
    <name evidence="14" type="ORF">BA1DRAFT_02182</name>
</gene>
<keyword evidence="9" id="KW-0564">Palmitate</keyword>
<evidence type="ECO:0000256" key="8">
    <source>
        <dbReference type="ARBA" id="ARBA00023136"/>
    </source>
</evidence>
<evidence type="ECO:0000256" key="1">
    <source>
        <dbReference type="ARBA" id="ARBA00004459"/>
    </source>
</evidence>
<evidence type="ECO:0000256" key="10">
    <source>
        <dbReference type="ARBA" id="ARBA00023186"/>
    </source>
</evidence>
<dbReference type="CDD" id="cd16326">
    <property type="entry name" value="LolB"/>
    <property type="match status" value="1"/>
</dbReference>
<keyword evidence="7 13" id="KW-0653">Protein transport</keyword>
<evidence type="ECO:0000256" key="12">
    <source>
        <dbReference type="ARBA" id="ARBA00023288"/>
    </source>
</evidence>
<evidence type="ECO:0000256" key="13">
    <source>
        <dbReference type="HAMAP-Rule" id="MF_00233"/>
    </source>
</evidence>
<dbReference type="GO" id="GO:0009279">
    <property type="term" value="C:cell outer membrane"/>
    <property type="evidence" value="ECO:0007669"/>
    <property type="project" value="UniProtKB-SubCell"/>
</dbReference>
<accession>A0A022PIE4</accession>
<keyword evidence="12 14" id="KW-0449">Lipoprotein</keyword>
<comment type="similarity">
    <text evidence="2 13">Belongs to the LolB family.</text>
</comment>
<sequence length="227" mass="26219">MKSMPIKPMLIKPMSIKSAPTKPIQKLSLFRLLPLSCVLLTACTLTQPGGTGSADSPQWRTRTQQLQQLNQYQTRGSFAYLSNEKKVYARFFWQQYHPERYRLLLTNPLGSTELELIVQPGMTQLTDSQGKKYFSDNPEEIIYQLTNMDIPLDNLRHWITGLPGDAKNFKLDANHLLKTVNYQRHGATWQVNYQSYDTSTTPALPNRLELIQGDRRIKLKMDNWTTK</sequence>
<comment type="subcellular location">
    <subcellularLocation>
        <location evidence="1">Cell outer membrane</location>
        <topology evidence="1">Lipid-anchor</topology>
    </subcellularLocation>
</comment>
<proteinExistence type="inferred from homology"/>
<dbReference type="InterPro" id="IPR004565">
    <property type="entry name" value="OM_lipoprot_LolB"/>
</dbReference>
<comment type="function">
    <text evidence="13">Plays a critical role in the incorporation of lipoproteins in the outer membrane after they are released by the LolA protein.</text>
</comment>
<keyword evidence="10 13" id="KW-0143">Chaperone</keyword>
<dbReference type="GO" id="GO:0044874">
    <property type="term" value="P:lipoprotein localization to outer membrane"/>
    <property type="evidence" value="ECO:0007669"/>
    <property type="project" value="UniProtKB-UniRule"/>
</dbReference>
<dbReference type="EMBL" id="JFGV01000028">
    <property type="protein sequence ID" value="EYU15304.1"/>
    <property type="molecule type" value="Genomic_DNA"/>
</dbReference>
<evidence type="ECO:0000313" key="14">
    <source>
        <dbReference type="EMBL" id="EYU15304.1"/>
    </source>
</evidence>
<dbReference type="Gene3D" id="2.50.20.10">
    <property type="entry name" value="Lipoprotein localisation LolA/LolB/LppX"/>
    <property type="match status" value="1"/>
</dbReference>
<dbReference type="InterPro" id="IPR029046">
    <property type="entry name" value="LolA/LolB/LppX"/>
</dbReference>
<evidence type="ECO:0000313" key="15">
    <source>
        <dbReference type="Proteomes" id="UP000023464"/>
    </source>
</evidence>
<reference evidence="14 15" key="1">
    <citation type="submission" date="2014-03" db="EMBL/GenBank/DDBJ databases">
        <title>Draft Genome of Photorhabdus luminescens BA1, an Egyptian Isolate.</title>
        <authorList>
            <person name="Ghazal S."/>
            <person name="Hurst S.G.IV."/>
            <person name="Morris K."/>
            <person name="Thomas K."/>
            <person name="Tisa L.S."/>
        </authorList>
    </citation>
    <scope>NUCLEOTIDE SEQUENCE [LARGE SCALE GENOMIC DNA]</scope>
    <source>
        <strain evidence="14 15">BA1</strain>
    </source>
</reference>
<evidence type="ECO:0000256" key="11">
    <source>
        <dbReference type="ARBA" id="ARBA00023237"/>
    </source>
</evidence>
<protein>
    <recommendedName>
        <fullName evidence="4 13">Outer-membrane lipoprotein LolB</fullName>
    </recommendedName>
</protein>